<proteinExistence type="predicted"/>
<sequence length="311" mass="34956">MYSIQKVSDMLGIPGVTLRAWETRHRIVNPLRSAGGHRLYSEEDVATLRSVKRLMEEQGLKIGEIAYQLKQEKQLDTADPHSGATRPSFFSTPEEARSVRIDTHIAERLYPALVAFNTEEANQAIDLAMSLYGYEKTFHRILAPLLVRIGTDWEAGKIAVAQEHFASQLILQRFMQVFRSLPVDPNMPSAVAFCPPGEHHQLGLLLFSLFLRKRGVDVIYLGPDTPYEGLGQLIEMKDVRAAAISVTDPAHIAPLSDWLDRTTSQYPGLRVLLGGPGFGPQSADRRQWDRVSYEDGVDWETWCLAAFTPRQ</sequence>
<keyword evidence="3" id="KW-0804">Transcription</keyword>
<dbReference type="Pfam" id="PF02310">
    <property type="entry name" value="B12-binding"/>
    <property type="match status" value="1"/>
</dbReference>
<dbReference type="Proteomes" id="UP001153387">
    <property type="component" value="Unassembled WGS sequence"/>
</dbReference>
<dbReference type="GO" id="GO:0003677">
    <property type="term" value="F:DNA binding"/>
    <property type="evidence" value="ECO:0007669"/>
    <property type="project" value="UniProtKB-KW"/>
</dbReference>
<name>A0A9X4KNZ8_9BACL</name>
<dbReference type="Pfam" id="PF02607">
    <property type="entry name" value="B12-binding_2"/>
    <property type="match status" value="1"/>
</dbReference>
<accession>A0A9X4KNZ8</accession>
<keyword evidence="7" id="KW-1185">Reference proteome</keyword>
<dbReference type="AlphaFoldDB" id="A0A9X4KNZ8"/>
<evidence type="ECO:0000259" key="4">
    <source>
        <dbReference type="PROSITE" id="PS50937"/>
    </source>
</evidence>
<evidence type="ECO:0000256" key="3">
    <source>
        <dbReference type="ARBA" id="ARBA00023163"/>
    </source>
</evidence>
<dbReference type="EMBL" id="JAPDHZ010000008">
    <property type="protein sequence ID" value="MDG0794919.1"/>
    <property type="molecule type" value="Genomic_DNA"/>
</dbReference>
<evidence type="ECO:0000259" key="5">
    <source>
        <dbReference type="PROSITE" id="PS51332"/>
    </source>
</evidence>
<dbReference type="InterPro" id="IPR036594">
    <property type="entry name" value="Meth_synthase_dom"/>
</dbReference>
<dbReference type="GO" id="GO:0003700">
    <property type="term" value="F:DNA-binding transcription factor activity"/>
    <property type="evidence" value="ECO:0007669"/>
    <property type="project" value="InterPro"/>
</dbReference>
<feature type="domain" description="HTH merR-type" evidence="4">
    <location>
        <begin position="1"/>
        <end position="71"/>
    </location>
</feature>
<dbReference type="GO" id="GO:0031419">
    <property type="term" value="F:cobalamin binding"/>
    <property type="evidence" value="ECO:0007669"/>
    <property type="project" value="InterPro"/>
</dbReference>
<comment type="caution">
    <text evidence="6">The sequence shown here is derived from an EMBL/GenBank/DDBJ whole genome shotgun (WGS) entry which is preliminary data.</text>
</comment>
<gene>
    <name evidence="6" type="ORF">OMP38_31900</name>
</gene>
<keyword evidence="1" id="KW-0805">Transcription regulation</keyword>
<evidence type="ECO:0000313" key="6">
    <source>
        <dbReference type="EMBL" id="MDG0794919.1"/>
    </source>
</evidence>
<dbReference type="InterPro" id="IPR047057">
    <property type="entry name" value="MerR_fam"/>
</dbReference>
<feature type="domain" description="B12-binding" evidence="5">
    <location>
        <begin position="187"/>
        <end position="311"/>
    </location>
</feature>
<dbReference type="Gene3D" id="1.10.1240.10">
    <property type="entry name" value="Methionine synthase domain"/>
    <property type="match status" value="1"/>
</dbReference>
<evidence type="ECO:0000256" key="2">
    <source>
        <dbReference type="ARBA" id="ARBA00023125"/>
    </source>
</evidence>
<dbReference type="PROSITE" id="PS50937">
    <property type="entry name" value="HTH_MERR_2"/>
    <property type="match status" value="1"/>
</dbReference>
<dbReference type="InterPro" id="IPR006158">
    <property type="entry name" value="Cobalamin-bd"/>
</dbReference>
<dbReference type="CDD" id="cd01104">
    <property type="entry name" value="HTH_MlrA-CarA"/>
    <property type="match status" value="1"/>
</dbReference>
<dbReference type="PANTHER" id="PTHR30204:SF67">
    <property type="entry name" value="HTH-TYPE TRANSCRIPTIONAL REGULATOR MLRA-RELATED"/>
    <property type="match status" value="1"/>
</dbReference>
<dbReference type="InterPro" id="IPR003759">
    <property type="entry name" value="Cbl-bd_cap"/>
</dbReference>
<protein>
    <submittedName>
        <fullName evidence="6">MerR family transcriptional regulator</fullName>
    </submittedName>
</protein>
<dbReference type="RefSeq" id="WP_277568634.1">
    <property type="nucleotide sequence ID" value="NZ_JAPDHZ010000008.1"/>
</dbReference>
<dbReference type="InterPro" id="IPR009061">
    <property type="entry name" value="DNA-bd_dom_put_sf"/>
</dbReference>
<dbReference type="Pfam" id="PF13411">
    <property type="entry name" value="MerR_1"/>
    <property type="match status" value="1"/>
</dbReference>
<dbReference type="Gene3D" id="3.40.50.280">
    <property type="entry name" value="Cobalamin-binding domain"/>
    <property type="match status" value="1"/>
</dbReference>
<keyword evidence="2" id="KW-0238">DNA-binding</keyword>
<organism evidence="6 7">
    <name type="scientific">Cohnella ginsengisoli</name>
    <dbReference type="NCBI Taxonomy" id="425004"/>
    <lineage>
        <taxon>Bacteria</taxon>
        <taxon>Bacillati</taxon>
        <taxon>Bacillota</taxon>
        <taxon>Bacilli</taxon>
        <taxon>Bacillales</taxon>
        <taxon>Paenibacillaceae</taxon>
        <taxon>Cohnella</taxon>
    </lineage>
</organism>
<evidence type="ECO:0000313" key="7">
    <source>
        <dbReference type="Proteomes" id="UP001153387"/>
    </source>
</evidence>
<dbReference type="SUPFAM" id="SSF46955">
    <property type="entry name" value="Putative DNA-binding domain"/>
    <property type="match status" value="1"/>
</dbReference>
<dbReference type="PANTHER" id="PTHR30204">
    <property type="entry name" value="REDOX-CYCLING DRUG-SENSING TRANSCRIPTIONAL ACTIVATOR SOXR"/>
    <property type="match status" value="1"/>
</dbReference>
<dbReference type="Gene3D" id="1.10.1660.10">
    <property type="match status" value="1"/>
</dbReference>
<dbReference type="GO" id="GO:0046872">
    <property type="term" value="F:metal ion binding"/>
    <property type="evidence" value="ECO:0007669"/>
    <property type="project" value="InterPro"/>
</dbReference>
<dbReference type="PROSITE" id="PS51332">
    <property type="entry name" value="B12_BINDING"/>
    <property type="match status" value="1"/>
</dbReference>
<reference evidence="6 7" key="1">
    <citation type="submission" date="2022-10" db="EMBL/GenBank/DDBJ databases">
        <title>Comparative genomic analysis of Cohnella hashimotonis sp. nov., isolated from the International Space Station.</title>
        <authorList>
            <person name="Simpson A."/>
            <person name="Venkateswaran K."/>
        </authorList>
    </citation>
    <scope>NUCLEOTIDE SEQUENCE [LARGE SCALE GENOMIC DNA]</scope>
    <source>
        <strain evidence="6 7">DSM 18997</strain>
    </source>
</reference>
<dbReference type="InterPro" id="IPR036724">
    <property type="entry name" value="Cobalamin-bd_sf"/>
</dbReference>
<evidence type="ECO:0000256" key="1">
    <source>
        <dbReference type="ARBA" id="ARBA00023015"/>
    </source>
</evidence>
<dbReference type="SMART" id="SM00422">
    <property type="entry name" value="HTH_MERR"/>
    <property type="match status" value="1"/>
</dbReference>
<dbReference type="InterPro" id="IPR000551">
    <property type="entry name" value="MerR-type_HTH_dom"/>
</dbReference>
<dbReference type="SUPFAM" id="SSF52242">
    <property type="entry name" value="Cobalamin (vitamin B12)-binding domain"/>
    <property type="match status" value="1"/>
</dbReference>